<dbReference type="Pfam" id="PF07366">
    <property type="entry name" value="SnoaL"/>
    <property type="match status" value="1"/>
</dbReference>
<dbReference type="EMBL" id="JAMQGP010000003">
    <property type="protein sequence ID" value="MCM2679890.1"/>
    <property type="molecule type" value="Genomic_DNA"/>
</dbReference>
<evidence type="ECO:0000313" key="2">
    <source>
        <dbReference type="Proteomes" id="UP001165393"/>
    </source>
</evidence>
<sequence length="132" mass="15353">MDSINNKQLVRSFLKVFFKDSEQLRMLCVPSVKLHFRGGLLADGIEELVKFGQQQNKCFPDIEFNVQHVIAERDAAAVRLTQSGHHRHLWNGISAQGYAFEVDEMVFFEIKDHRIVQIWPMLDLELKRAQLT</sequence>
<comment type="caution">
    <text evidence="1">The sequence shown here is derived from an EMBL/GenBank/DDBJ whole genome shotgun (WGS) entry which is preliminary data.</text>
</comment>
<dbReference type="RefSeq" id="WP_251261302.1">
    <property type="nucleotide sequence ID" value="NZ_JAMQGP010000003.1"/>
</dbReference>
<keyword evidence="2" id="KW-1185">Reference proteome</keyword>
<protein>
    <submittedName>
        <fullName evidence="1">Ester cyclase</fullName>
    </submittedName>
</protein>
<dbReference type="SUPFAM" id="SSF54427">
    <property type="entry name" value="NTF2-like"/>
    <property type="match status" value="1"/>
</dbReference>
<dbReference type="InterPro" id="IPR009959">
    <property type="entry name" value="Cyclase_SnoaL-like"/>
</dbReference>
<dbReference type="GO" id="GO:0030638">
    <property type="term" value="P:polyketide metabolic process"/>
    <property type="evidence" value="ECO:0007669"/>
    <property type="project" value="InterPro"/>
</dbReference>
<evidence type="ECO:0000313" key="1">
    <source>
        <dbReference type="EMBL" id="MCM2679890.1"/>
    </source>
</evidence>
<dbReference type="InterPro" id="IPR032710">
    <property type="entry name" value="NTF2-like_dom_sf"/>
</dbReference>
<organism evidence="1 2">
    <name type="scientific">Echinimonas agarilytica</name>
    <dbReference type="NCBI Taxonomy" id="1215918"/>
    <lineage>
        <taxon>Bacteria</taxon>
        <taxon>Pseudomonadati</taxon>
        <taxon>Pseudomonadota</taxon>
        <taxon>Gammaproteobacteria</taxon>
        <taxon>Alteromonadales</taxon>
        <taxon>Echinimonadaceae</taxon>
        <taxon>Echinimonas</taxon>
    </lineage>
</organism>
<dbReference type="AlphaFoldDB" id="A0AA41W6D1"/>
<proteinExistence type="predicted"/>
<accession>A0AA41W6D1</accession>
<reference evidence="1 2" key="1">
    <citation type="journal article" date="2013" name="Antonie Van Leeuwenhoek">
        <title>Echinimonas agarilytica gen. nov., sp. nov., a new gammaproteobacterium isolated from the sea urchin Strongylocentrotus intermedius.</title>
        <authorList>
            <person name="Nedashkovskaya O.I."/>
            <person name="Stenkova A.M."/>
            <person name="Zhukova N.V."/>
            <person name="Van Trappen S."/>
            <person name="Lee J.S."/>
            <person name="Kim S.B."/>
        </authorList>
    </citation>
    <scope>NUCLEOTIDE SEQUENCE [LARGE SCALE GENOMIC DNA]</scope>
    <source>
        <strain evidence="1 2">KMM 6351</strain>
    </source>
</reference>
<name>A0AA41W6D1_9GAMM</name>
<gene>
    <name evidence="1" type="ORF">NAF29_09455</name>
</gene>
<dbReference type="Gene3D" id="3.10.450.50">
    <property type="match status" value="1"/>
</dbReference>
<dbReference type="Proteomes" id="UP001165393">
    <property type="component" value="Unassembled WGS sequence"/>
</dbReference>